<evidence type="ECO:0000259" key="2">
    <source>
        <dbReference type="Pfam" id="PF04984"/>
    </source>
</evidence>
<keyword evidence="5" id="KW-1185">Reference proteome</keyword>
<dbReference type="InterPro" id="IPR020287">
    <property type="entry name" value="Tail_sheath_C"/>
</dbReference>
<comment type="caution">
    <text evidence="4">The sequence shown here is derived from an EMBL/GenBank/DDBJ whole genome shotgun (WGS) entry which is preliminary data.</text>
</comment>
<evidence type="ECO:0000259" key="3">
    <source>
        <dbReference type="Pfam" id="PF17482"/>
    </source>
</evidence>
<dbReference type="PANTHER" id="PTHR35861">
    <property type="match status" value="1"/>
</dbReference>
<sequence>MPEYLSPGVYVEEVSSGIKPVEGVGTSTGAFVGIAQRGPIGKPRLITNWTQFTATFGGFVENGYLAYAVYQFFSEGGTRCYVIRAAKGSATTLKKAETAAMGSLVVRANSEGIWGNALSAVVADETTLPGGSVRIDYFQLSIVYDGAVVEAFDNVTLDEARPDHVLKRVDSKWVEMVDNGATRPPNGTTPLAGGLDGDTLLSSDWAGATGFINSFDPVDDINIVAIPDALGNATVTQNAYTYCYNRKDCFFVADTPQNLDAQGAAAFRMVTGNFNSSYAAIYYPWISISDPLTGKSKLTPPSGAIAGIYSHTDVARGVHKAPAGIEVGYLKSAIGLERVITKGEHDTLNPIGVNVIRSFPGAGSVVWGARTLSADSEWKYVNVRRLFLFLEETIDEGTQWVVFEPNTPMLWGRVKRNITAFLTNVWRDGALFGTSAAEAFFVKVDAENNPPEVVDAGRLIIEVGVAPVKPAEFVIIRISQKTLGKAG</sequence>
<dbReference type="RefSeq" id="WP_169065087.1">
    <property type="nucleotide sequence ID" value="NZ_SPMY01000006.1"/>
</dbReference>
<evidence type="ECO:0000313" key="4">
    <source>
        <dbReference type="EMBL" id="NMQ26636.1"/>
    </source>
</evidence>
<dbReference type="Gene3D" id="3.40.50.11780">
    <property type="match status" value="2"/>
</dbReference>
<name>A0ABX1TQX2_9PROT</name>
<dbReference type="Pfam" id="PF04984">
    <property type="entry name" value="Phage_sheath_1"/>
    <property type="match status" value="1"/>
</dbReference>
<organism evidence="4 5">
    <name type="scientific">Candidatus Accumulibacter phosphatis</name>
    <dbReference type="NCBI Taxonomy" id="327160"/>
    <lineage>
        <taxon>Bacteria</taxon>
        <taxon>Pseudomonadati</taxon>
        <taxon>Pseudomonadota</taxon>
        <taxon>Betaproteobacteria</taxon>
        <taxon>Candidatus Accumulibacter</taxon>
    </lineage>
</organism>
<comment type="similarity">
    <text evidence="1">Belongs to the myoviridae tail sheath protein family.</text>
</comment>
<dbReference type="PANTHER" id="PTHR35861:SF1">
    <property type="entry name" value="PHAGE TAIL SHEATH PROTEIN"/>
    <property type="match status" value="1"/>
</dbReference>
<accession>A0ABX1TQX2</accession>
<dbReference type="EMBL" id="SPMY01000006">
    <property type="protein sequence ID" value="NMQ26636.1"/>
    <property type="molecule type" value="Genomic_DNA"/>
</dbReference>
<dbReference type="InterPro" id="IPR052042">
    <property type="entry name" value="Tail_sheath_structural"/>
</dbReference>
<protein>
    <submittedName>
        <fullName evidence="4">Phage tail sheath family protein</fullName>
    </submittedName>
</protein>
<evidence type="ECO:0000256" key="1">
    <source>
        <dbReference type="ARBA" id="ARBA00008005"/>
    </source>
</evidence>
<proteinExistence type="inferred from homology"/>
<gene>
    <name evidence="4" type="ORF">E4Q23_01990</name>
</gene>
<evidence type="ECO:0000313" key="5">
    <source>
        <dbReference type="Proteomes" id="UP000749010"/>
    </source>
</evidence>
<reference evidence="4 5" key="1">
    <citation type="submission" date="2019-03" db="EMBL/GenBank/DDBJ databases">
        <title>Metabolic reconstructions from genomes of highly enriched 'Candidatus Accumulibacter' and 'Candidatus Competibacter' bioreactor populations.</title>
        <authorList>
            <person name="Annavajhala M.K."/>
            <person name="Welles L."/>
            <person name="Abbas B."/>
            <person name="Sorokin D."/>
            <person name="Park H."/>
            <person name="Van Loosdrecht M."/>
            <person name="Chandran K."/>
        </authorList>
    </citation>
    <scope>NUCLEOTIDE SEQUENCE [LARGE SCALE GENOMIC DNA]</scope>
    <source>
        <strain evidence="4 5">SBR_S</strain>
    </source>
</reference>
<dbReference type="InterPro" id="IPR035089">
    <property type="entry name" value="Phage_sheath_subtilisin"/>
</dbReference>
<feature type="domain" description="Tail sheath protein C-terminal" evidence="3">
    <location>
        <begin position="374"/>
        <end position="480"/>
    </location>
</feature>
<dbReference type="Proteomes" id="UP000749010">
    <property type="component" value="Unassembled WGS sequence"/>
</dbReference>
<feature type="domain" description="Tail sheath protein subtilisin-like" evidence="2">
    <location>
        <begin position="217"/>
        <end position="372"/>
    </location>
</feature>
<dbReference type="Pfam" id="PF17482">
    <property type="entry name" value="Phage_sheath_1C"/>
    <property type="match status" value="1"/>
</dbReference>